<keyword evidence="5" id="KW-0326">Glycosidase</keyword>
<name>A0A316FI26_9GAMM</name>
<dbReference type="AlphaFoldDB" id="A0A316FI26"/>
<evidence type="ECO:0000256" key="3">
    <source>
        <dbReference type="ARBA" id="ARBA00012663"/>
    </source>
</evidence>
<feature type="active site" description="Proton donor" evidence="8">
    <location>
        <position position="637"/>
    </location>
</feature>
<dbReference type="Gene3D" id="2.60.40.10">
    <property type="entry name" value="Immunoglobulins"/>
    <property type="match status" value="1"/>
</dbReference>
<dbReference type="SUPFAM" id="SSF51445">
    <property type="entry name" value="(Trans)glycosidases"/>
    <property type="match status" value="1"/>
</dbReference>
<dbReference type="InterPro" id="IPR029018">
    <property type="entry name" value="Hex-like_dom2"/>
</dbReference>
<dbReference type="PANTHER" id="PTHR22600">
    <property type="entry name" value="BETA-HEXOSAMINIDASE"/>
    <property type="match status" value="1"/>
</dbReference>
<evidence type="ECO:0000256" key="4">
    <source>
        <dbReference type="ARBA" id="ARBA00022801"/>
    </source>
</evidence>
<dbReference type="GO" id="GO:0016020">
    <property type="term" value="C:membrane"/>
    <property type="evidence" value="ECO:0007669"/>
    <property type="project" value="TreeGrafter"/>
</dbReference>
<proteinExistence type="inferred from homology"/>
<dbReference type="InterPro" id="IPR004866">
    <property type="entry name" value="CHB/HEX_N_dom"/>
</dbReference>
<dbReference type="InterPro" id="IPR014756">
    <property type="entry name" value="Ig_E-set"/>
</dbReference>
<dbReference type="SUPFAM" id="SSF49384">
    <property type="entry name" value="Carbohydrate-binding domain"/>
    <property type="match status" value="1"/>
</dbReference>
<keyword evidence="11" id="KW-1185">Reference proteome</keyword>
<dbReference type="InterPro" id="IPR013783">
    <property type="entry name" value="Ig-like_fold"/>
</dbReference>
<dbReference type="Pfam" id="PF02838">
    <property type="entry name" value="Glyco_hydro_20b"/>
    <property type="match status" value="1"/>
</dbReference>
<dbReference type="InterPro" id="IPR008965">
    <property type="entry name" value="CBM2/CBM3_carb-bd_dom_sf"/>
</dbReference>
<dbReference type="InterPro" id="IPR017853">
    <property type="entry name" value="GH"/>
</dbReference>
<dbReference type="Gene3D" id="2.60.40.290">
    <property type="match status" value="1"/>
</dbReference>
<dbReference type="Pfam" id="PF03173">
    <property type="entry name" value="CHB_HEX"/>
    <property type="match status" value="1"/>
</dbReference>
<dbReference type="CDD" id="cd02847">
    <property type="entry name" value="E_set_Chitobiase_C"/>
    <property type="match status" value="1"/>
</dbReference>
<dbReference type="SMART" id="SM01081">
    <property type="entry name" value="CHB_HEX"/>
    <property type="match status" value="1"/>
</dbReference>
<evidence type="ECO:0000256" key="8">
    <source>
        <dbReference type="PIRSR" id="PIRSR625705-1"/>
    </source>
</evidence>
<dbReference type="Gene3D" id="3.30.379.10">
    <property type="entry name" value="Chitobiase/beta-hexosaminidase domain 2-like"/>
    <property type="match status" value="1"/>
</dbReference>
<keyword evidence="4" id="KW-0378">Hydrolase</keyword>
<reference evidence="10 11" key="1">
    <citation type="submission" date="2018-05" db="EMBL/GenBank/DDBJ databases">
        <title>Genomic Encyclopedia of Type Strains, Phase IV (KMG-IV): sequencing the most valuable type-strain genomes for metagenomic binning, comparative biology and taxonomic classification.</title>
        <authorList>
            <person name="Goeker M."/>
        </authorList>
    </citation>
    <scope>NUCLEOTIDE SEQUENCE [LARGE SCALE GENOMIC DNA]</scope>
    <source>
        <strain evidence="10 11">DSM 25350</strain>
    </source>
</reference>
<dbReference type="InterPro" id="IPR015883">
    <property type="entry name" value="Glyco_hydro_20_cat"/>
</dbReference>
<evidence type="ECO:0000256" key="6">
    <source>
        <dbReference type="ARBA" id="ARBA00030512"/>
    </source>
</evidence>
<evidence type="ECO:0000256" key="2">
    <source>
        <dbReference type="ARBA" id="ARBA00006285"/>
    </source>
</evidence>
<comment type="caution">
    <text evidence="10">The sequence shown here is derived from an EMBL/GenBank/DDBJ whole genome shotgun (WGS) entry which is preliminary data.</text>
</comment>
<dbReference type="Pfam" id="PF00728">
    <property type="entry name" value="Glyco_hydro_20"/>
    <property type="match status" value="1"/>
</dbReference>
<comment type="similarity">
    <text evidence="2">Belongs to the glycosyl hydrolase 20 family.</text>
</comment>
<comment type="catalytic activity">
    <reaction evidence="1">
        <text>Hydrolysis of terminal non-reducing N-acetyl-D-hexosamine residues in N-acetyl-beta-D-hexosaminides.</text>
        <dbReference type="EC" id="3.2.1.52"/>
    </reaction>
</comment>
<evidence type="ECO:0000313" key="11">
    <source>
        <dbReference type="Proteomes" id="UP000245790"/>
    </source>
</evidence>
<dbReference type="SUPFAM" id="SSF81296">
    <property type="entry name" value="E set domains"/>
    <property type="match status" value="1"/>
</dbReference>
<dbReference type="InterPro" id="IPR015882">
    <property type="entry name" value="HEX_bac_N"/>
</dbReference>
<dbReference type="Pfam" id="PF03174">
    <property type="entry name" value="CHB_HEX_C"/>
    <property type="match status" value="1"/>
</dbReference>
<sequence length="968" mass="109517">MTFMKQVIRSTRKNAAHDKAALSYKSKHSFTAFKQCLPVNNILVAPSLAIAEMASKKIINLFKFKRILSLFFIVLISSCADSADTLSKDSSIKASATILNQKELKQFANELSVQYNIVENQPEGKCNKKYAEGNCFLVEITLTYPETIYADNWAIYFSHIAPARSSSSHGLTLKHVNGDLHRITPSKQFSSLSPEPVSVSFLADFWHLSNSDVMPNYFVVVNDLKPEIIANTNEANKEFLVKQGEWFFGGVPDKPEYLLRGDKDKTRISSASFLYHQYNSQYEQQAKQQSSWKQRIIPKPYQSNFSATESLSLTQGIYLQQNDFDPRLNQADDENAVAISPNVKVKVKIAHAINRLAQIGVKQSEQGVPVTIRRSSEKSAHPESYQLSIDKNNIDILAPNASGAFYALMSLASLLDPETKTVATGSVQDKPRFDFRGMHLDIARNFHQVTLINKLLDQMSAYKLNKLHLHLADDEGWRVAIRGLPELTDIGGFRCFDLTETRCLLPQLGSGPFRNTSVNGFLNEAEYKAILIAAAERNIEVIPSFDMPGHSRAAVKAMEARFQNYKAKGELSKATEFLLTDRQDTTEYESVQYYHDNTINVCQPSTYRFVFKVIDEVKRMHQEAGVPLNRYHIGADETAGAWKQSPVCQRLIAETSSLNSVDDLTGYFIEKVAKYLSQKQIIAAGWSDGMKLVDDSNMPKPVQVNEWSTLFWGGHRSAHQLVNDDWQVVISSPDVLYFDFLYEVDAKEPGYYWASRRSNSQKVFQFMPDNLPAHAEIWQDRSGYAYQADDRPSSSNPVNQPIVKGKRVYGIQGQFWSESIRADAQVEYMIFPRLLALAERAWHKADWELLYHHQGRLYSQNSEYFTGSHQRARELDWLVFRDAVGYKELLKLDAANIAYRLPGVGAIRHNHQLLVNSEFPGVTVEVKPDENAPWQAYSPDVTVTDTALIRARSADGQRTGRAIPVETR</sequence>
<protein>
    <recommendedName>
        <fullName evidence="3">beta-N-acetylhexosaminidase</fullName>
        <ecNumber evidence="3">3.2.1.52</ecNumber>
    </recommendedName>
    <alternativeName>
        <fullName evidence="6">Beta-N-acetylhexosaminidase</fullName>
    </alternativeName>
    <alternativeName>
        <fullName evidence="7">N-acetyl-beta-glucosaminidase</fullName>
    </alternativeName>
</protein>
<gene>
    <name evidence="10" type="ORF">C8D97_111121</name>
</gene>
<dbReference type="PRINTS" id="PR00738">
    <property type="entry name" value="GLHYDRLASE20"/>
</dbReference>
<evidence type="ECO:0000256" key="7">
    <source>
        <dbReference type="ARBA" id="ARBA00033000"/>
    </source>
</evidence>
<dbReference type="EMBL" id="QGGU01000011">
    <property type="protein sequence ID" value="PWK47376.1"/>
    <property type="molecule type" value="Genomic_DNA"/>
</dbReference>
<dbReference type="GO" id="GO:0005975">
    <property type="term" value="P:carbohydrate metabolic process"/>
    <property type="evidence" value="ECO:0007669"/>
    <property type="project" value="InterPro"/>
</dbReference>
<evidence type="ECO:0000259" key="9">
    <source>
        <dbReference type="SMART" id="SM01081"/>
    </source>
</evidence>
<dbReference type="EC" id="3.2.1.52" evidence="3"/>
<dbReference type="InterPro" id="IPR025705">
    <property type="entry name" value="Beta_hexosaminidase_sua/sub"/>
</dbReference>
<dbReference type="OrthoDB" id="9763537at2"/>
<accession>A0A316FI26</accession>
<organism evidence="10 11">
    <name type="scientific">Pleionea mediterranea</name>
    <dbReference type="NCBI Taxonomy" id="523701"/>
    <lineage>
        <taxon>Bacteria</taxon>
        <taxon>Pseudomonadati</taxon>
        <taxon>Pseudomonadota</taxon>
        <taxon>Gammaproteobacteria</taxon>
        <taxon>Oceanospirillales</taxon>
        <taxon>Pleioneaceae</taxon>
        <taxon>Pleionea</taxon>
    </lineage>
</organism>
<dbReference type="InterPro" id="IPR004867">
    <property type="entry name" value="CHB_C_dom"/>
</dbReference>
<evidence type="ECO:0000256" key="1">
    <source>
        <dbReference type="ARBA" id="ARBA00001231"/>
    </source>
</evidence>
<dbReference type="GO" id="GO:0030203">
    <property type="term" value="P:glycosaminoglycan metabolic process"/>
    <property type="evidence" value="ECO:0007669"/>
    <property type="project" value="TreeGrafter"/>
</dbReference>
<dbReference type="Gene3D" id="3.20.20.80">
    <property type="entry name" value="Glycosidases"/>
    <property type="match status" value="1"/>
</dbReference>
<dbReference type="Proteomes" id="UP000245790">
    <property type="component" value="Unassembled WGS sequence"/>
</dbReference>
<dbReference type="GO" id="GO:0004563">
    <property type="term" value="F:beta-N-acetylhexosaminidase activity"/>
    <property type="evidence" value="ECO:0007669"/>
    <property type="project" value="UniProtKB-EC"/>
</dbReference>
<dbReference type="InterPro" id="IPR012291">
    <property type="entry name" value="CBM2_carb-bd_dom_sf"/>
</dbReference>
<dbReference type="GO" id="GO:0030247">
    <property type="term" value="F:polysaccharide binding"/>
    <property type="evidence" value="ECO:0007669"/>
    <property type="project" value="InterPro"/>
</dbReference>
<evidence type="ECO:0000256" key="5">
    <source>
        <dbReference type="ARBA" id="ARBA00023295"/>
    </source>
</evidence>
<dbReference type="SUPFAM" id="SSF55545">
    <property type="entry name" value="beta-N-acetylhexosaminidase-like domain"/>
    <property type="match status" value="1"/>
</dbReference>
<feature type="domain" description="Chitobiase/beta-hexosaminidases N-terminal" evidence="9">
    <location>
        <begin position="109"/>
        <end position="273"/>
    </location>
</feature>
<evidence type="ECO:0000313" key="10">
    <source>
        <dbReference type="EMBL" id="PWK47376.1"/>
    </source>
</evidence>
<dbReference type="PANTHER" id="PTHR22600:SF57">
    <property type="entry name" value="BETA-N-ACETYLHEXOSAMINIDASE"/>
    <property type="match status" value="1"/>
</dbReference>